<feature type="compositionally biased region" description="Basic and acidic residues" evidence="1">
    <location>
        <begin position="71"/>
        <end position="88"/>
    </location>
</feature>
<accession>A0A0E0JN64</accession>
<feature type="region of interest" description="Disordered" evidence="1">
    <location>
        <begin position="58"/>
        <end position="88"/>
    </location>
</feature>
<dbReference type="AlphaFoldDB" id="A0A0E0JN64"/>
<keyword evidence="4" id="KW-1185">Reference proteome</keyword>
<protein>
    <recommendedName>
        <fullName evidence="2">No apical meristem-associated C-terminal domain-containing protein</fullName>
    </recommendedName>
</protein>
<dbReference type="STRING" id="4537.A0A0E0JN64"/>
<dbReference type="EnsemblPlants" id="OPUNC01G28390.1">
    <property type="protein sequence ID" value="OPUNC01G28390.1"/>
    <property type="gene ID" value="OPUNC01G28390"/>
</dbReference>
<dbReference type="HOGENOM" id="CLU_1672118_0_0_1"/>
<dbReference type="Pfam" id="PF14303">
    <property type="entry name" value="NAM-associated"/>
    <property type="match status" value="1"/>
</dbReference>
<evidence type="ECO:0000256" key="1">
    <source>
        <dbReference type="SAM" id="MobiDB-lite"/>
    </source>
</evidence>
<evidence type="ECO:0000259" key="2">
    <source>
        <dbReference type="Pfam" id="PF14303"/>
    </source>
</evidence>
<dbReference type="InterPro" id="IPR029466">
    <property type="entry name" value="NAM-associated_C"/>
</dbReference>
<name>A0A0E0JN64_ORYPU</name>
<sequence length="158" mass="18348">MVFSVHARYKFLKDQPKWIEWRIQKAAAKNQKINANSTATAAPTGYPSSICEEREVVLPNEPMPSRRPAVRKKEKENQRKGSDQSRIDALDHLWAKKKEADAEKERVKAEMYKVAFALDQQRIDLDKEKFEFKSISKLHSHLINNGLIWIKKSLSSKE</sequence>
<evidence type="ECO:0000313" key="3">
    <source>
        <dbReference type="EnsemblPlants" id="OPUNC01G28390.1"/>
    </source>
</evidence>
<proteinExistence type="predicted"/>
<reference evidence="3" key="2">
    <citation type="submission" date="2018-05" db="EMBL/GenBank/DDBJ databases">
        <title>OpunRS2 (Oryza punctata Reference Sequence Version 2).</title>
        <authorList>
            <person name="Zhang J."/>
            <person name="Kudrna D."/>
            <person name="Lee S."/>
            <person name="Talag J."/>
            <person name="Welchert J."/>
            <person name="Wing R.A."/>
        </authorList>
    </citation>
    <scope>NUCLEOTIDE SEQUENCE [LARGE SCALE GENOMIC DNA]</scope>
</reference>
<reference evidence="3" key="1">
    <citation type="submission" date="2015-04" db="UniProtKB">
        <authorList>
            <consortium name="EnsemblPlants"/>
        </authorList>
    </citation>
    <scope>IDENTIFICATION</scope>
</reference>
<dbReference type="Proteomes" id="UP000026962">
    <property type="component" value="Chromosome 1"/>
</dbReference>
<evidence type="ECO:0000313" key="4">
    <source>
        <dbReference type="Proteomes" id="UP000026962"/>
    </source>
</evidence>
<dbReference type="Gramene" id="OPUNC01G28390.1">
    <property type="protein sequence ID" value="OPUNC01G28390.1"/>
    <property type="gene ID" value="OPUNC01G28390"/>
</dbReference>
<organism evidence="3">
    <name type="scientific">Oryza punctata</name>
    <name type="common">Red rice</name>
    <dbReference type="NCBI Taxonomy" id="4537"/>
    <lineage>
        <taxon>Eukaryota</taxon>
        <taxon>Viridiplantae</taxon>
        <taxon>Streptophyta</taxon>
        <taxon>Embryophyta</taxon>
        <taxon>Tracheophyta</taxon>
        <taxon>Spermatophyta</taxon>
        <taxon>Magnoliopsida</taxon>
        <taxon>Liliopsida</taxon>
        <taxon>Poales</taxon>
        <taxon>Poaceae</taxon>
        <taxon>BOP clade</taxon>
        <taxon>Oryzoideae</taxon>
        <taxon>Oryzeae</taxon>
        <taxon>Oryzinae</taxon>
        <taxon>Oryza</taxon>
    </lineage>
</organism>
<feature type="domain" description="No apical meristem-associated C-terminal" evidence="2">
    <location>
        <begin position="3"/>
        <end position="122"/>
    </location>
</feature>